<accession>A0A0K1P7J9</accession>
<dbReference type="KEGG" id="stur:STURON_001022"/>
<dbReference type="GO" id="GO:0019843">
    <property type="term" value="F:rRNA binding"/>
    <property type="evidence" value="ECO:0007669"/>
    <property type="project" value="UniProtKB-UniRule"/>
</dbReference>
<evidence type="ECO:0000256" key="3">
    <source>
        <dbReference type="ARBA" id="ARBA00023274"/>
    </source>
</evidence>
<dbReference type="RefSeq" id="WP_075048826.1">
    <property type="nucleotide sequence ID" value="NZ_CP012328.1"/>
</dbReference>
<feature type="region of interest" description="Disordered" evidence="6">
    <location>
        <begin position="44"/>
        <end position="76"/>
    </location>
</feature>
<keyword evidence="3 5" id="KW-0687">Ribonucleoprotein</keyword>
<dbReference type="PANTHER" id="PTHR10746:SF6">
    <property type="entry name" value="LARGE RIBOSOMAL SUBUNIT PROTEIN UL4M"/>
    <property type="match status" value="1"/>
</dbReference>
<protein>
    <recommendedName>
        <fullName evidence="4 5">Large ribosomal subunit protein uL4</fullName>
    </recommendedName>
</protein>
<dbReference type="AlphaFoldDB" id="A0A0K1P7J9"/>
<dbReference type="EMBL" id="CP012328">
    <property type="protein sequence ID" value="AKU80268.1"/>
    <property type="molecule type" value="Genomic_DNA"/>
</dbReference>
<keyword evidence="5" id="KW-0699">rRNA-binding</keyword>
<dbReference type="InterPro" id="IPR002136">
    <property type="entry name" value="Ribosomal_uL4"/>
</dbReference>
<dbReference type="InterPro" id="IPR013005">
    <property type="entry name" value="Ribosomal_uL4-like"/>
</dbReference>
<evidence type="ECO:0000256" key="1">
    <source>
        <dbReference type="ARBA" id="ARBA00010528"/>
    </source>
</evidence>
<keyword evidence="8" id="KW-1185">Reference proteome</keyword>
<dbReference type="SUPFAM" id="SSF52166">
    <property type="entry name" value="Ribosomal protein L4"/>
    <property type="match status" value="1"/>
</dbReference>
<dbReference type="NCBIfam" id="TIGR03953">
    <property type="entry name" value="rplD_bact"/>
    <property type="match status" value="1"/>
</dbReference>
<organism evidence="7 8">
    <name type="scientific">Spiroplasma turonicum</name>
    <dbReference type="NCBI Taxonomy" id="216946"/>
    <lineage>
        <taxon>Bacteria</taxon>
        <taxon>Bacillati</taxon>
        <taxon>Mycoplasmatota</taxon>
        <taxon>Mollicutes</taxon>
        <taxon>Entomoplasmatales</taxon>
        <taxon>Spiroplasmataceae</taxon>
        <taxon>Spiroplasma</taxon>
    </lineage>
</organism>
<dbReference type="PANTHER" id="PTHR10746">
    <property type="entry name" value="50S RIBOSOMAL PROTEIN L4"/>
    <property type="match status" value="1"/>
</dbReference>
<dbReference type="InterPro" id="IPR023574">
    <property type="entry name" value="Ribosomal_uL4_dom_sf"/>
</dbReference>
<dbReference type="Pfam" id="PF00573">
    <property type="entry name" value="Ribosomal_L4"/>
    <property type="match status" value="1"/>
</dbReference>
<proteinExistence type="inferred from homology"/>
<keyword evidence="2 5" id="KW-0689">Ribosomal protein</keyword>
<evidence type="ECO:0000256" key="5">
    <source>
        <dbReference type="HAMAP-Rule" id="MF_01328"/>
    </source>
</evidence>
<comment type="subunit">
    <text evidence="5">Part of the 50S ribosomal subunit.</text>
</comment>
<dbReference type="PATRIC" id="fig|216946.3.peg.1058"/>
<dbReference type="Proteomes" id="UP000067243">
    <property type="component" value="Chromosome"/>
</dbReference>
<evidence type="ECO:0000313" key="7">
    <source>
        <dbReference type="EMBL" id="AKU80268.1"/>
    </source>
</evidence>
<evidence type="ECO:0000313" key="8">
    <source>
        <dbReference type="Proteomes" id="UP000067243"/>
    </source>
</evidence>
<evidence type="ECO:0000256" key="2">
    <source>
        <dbReference type="ARBA" id="ARBA00022980"/>
    </source>
</evidence>
<comment type="similarity">
    <text evidence="1 5">Belongs to the universal ribosomal protein uL4 family.</text>
</comment>
<dbReference type="STRING" id="216946.STURO_v1c10180"/>
<dbReference type="GO" id="GO:0005840">
    <property type="term" value="C:ribosome"/>
    <property type="evidence" value="ECO:0007669"/>
    <property type="project" value="UniProtKB-KW"/>
</dbReference>
<dbReference type="OrthoDB" id="9803201at2"/>
<comment type="function">
    <text evidence="5">Forms part of the polypeptide exit tunnel.</text>
</comment>
<name>A0A0K1P7J9_9MOLU</name>
<gene>
    <name evidence="5 7" type="primary">rplD</name>
    <name evidence="7" type="ORF">STURON_001022</name>
</gene>
<reference evidence="7 8" key="1">
    <citation type="journal article" date="2015" name="Genome Announc.">
        <title>Complete Genome Sequence of Spiroplasma turonicum Strain Tab4cT, a Parasite of a Horse Fly, Haematopota sp. (Diptera: Tabanidae).</title>
        <authorList>
            <person name="Davis R.E."/>
            <person name="Shao J."/>
            <person name="Zhao Y."/>
            <person name="Gasparich G.E."/>
            <person name="Gaynor B.J."/>
            <person name="Donofrio N."/>
        </authorList>
    </citation>
    <scope>NUCLEOTIDE SEQUENCE [LARGE SCALE GENOMIC DNA]</scope>
    <source>
        <strain evidence="7 8">Tab4c</strain>
    </source>
</reference>
<dbReference type="GO" id="GO:0003735">
    <property type="term" value="F:structural constituent of ribosome"/>
    <property type="evidence" value="ECO:0007669"/>
    <property type="project" value="InterPro"/>
</dbReference>
<evidence type="ECO:0000256" key="6">
    <source>
        <dbReference type="SAM" id="MobiDB-lite"/>
    </source>
</evidence>
<evidence type="ECO:0000256" key="4">
    <source>
        <dbReference type="ARBA" id="ARBA00035244"/>
    </source>
</evidence>
<dbReference type="Gene3D" id="3.40.1370.10">
    <property type="match status" value="1"/>
</dbReference>
<dbReference type="GO" id="GO:1990904">
    <property type="term" value="C:ribonucleoprotein complex"/>
    <property type="evidence" value="ECO:0007669"/>
    <property type="project" value="UniProtKB-KW"/>
</dbReference>
<dbReference type="GO" id="GO:0006412">
    <property type="term" value="P:translation"/>
    <property type="evidence" value="ECO:0007669"/>
    <property type="project" value="UniProtKB-UniRule"/>
</dbReference>
<dbReference type="HAMAP" id="MF_01328_B">
    <property type="entry name" value="Ribosomal_uL4_B"/>
    <property type="match status" value="1"/>
</dbReference>
<keyword evidence="5" id="KW-0694">RNA-binding</keyword>
<comment type="function">
    <text evidence="5">One of the primary rRNA binding proteins, this protein initially binds near the 5'-end of the 23S rRNA. It is important during the early stages of 50S assembly. It makes multiple contacts with different domains of the 23S rRNA in the assembled 50S subunit and ribosome.</text>
</comment>
<sequence length="208" mass="23279">MKAKVLDIKGTSVKDITLNDNVWSIEPHNQALYDTLISQQAALRQGTRKTKTRAEVSGGGRKPWRQKGTGRARQGSIRAPQWRGGGIAFGPTPNINYKKAVNKKIRRLAIRSALSIKAKENNLIILDKFSFEKPSTKEMIEVMKNLKTDSEKTLIVTKEHEDFVVRSAGNIQGVKTLDFQKMNLFDLLNATKLLVTVDAVSKIEEVYA</sequence>